<keyword evidence="2" id="KW-0238">DNA-binding</keyword>
<proteinExistence type="predicted"/>
<dbReference type="PROSITE" id="PS50949">
    <property type="entry name" value="HTH_GNTR"/>
    <property type="match status" value="1"/>
</dbReference>
<dbReference type="PANTHER" id="PTHR43537:SF24">
    <property type="entry name" value="GLUCONATE OPERON TRANSCRIPTIONAL REPRESSOR"/>
    <property type="match status" value="1"/>
</dbReference>
<dbReference type="PANTHER" id="PTHR43537">
    <property type="entry name" value="TRANSCRIPTIONAL REGULATOR, GNTR FAMILY"/>
    <property type="match status" value="1"/>
</dbReference>
<evidence type="ECO:0000256" key="1">
    <source>
        <dbReference type="ARBA" id="ARBA00023015"/>
    </source>
</evidence>
<dbReference type="Proteomes" id="UP000468766">
    <property type="component" value="Unassembled WGS sequence"/>
</dbReference>
<comment type="caution">
    <text evidence="5">The sequence shown here is derived from an EMBL/GenBank/DDBJ whole genome shotgun (WGS) entry which is preliminary data.</text>
</comment>
<organism evidence="5 6">
    <name type="scientific">Heliorestis acidaminivorans</name>
    <dbReference type="NCBI Taxonomy" id="553427"/>
    <lineage>
        <taxon>Bacteria</taxon>
        <taxon>Bacillati</taxon>
        <taxon>Bacillota</taxon>
        <taxon>Clostridia</taxon>
        <taxon>Eubacteriales</taxon>
        <taxon>Heliobacteriaceae</taxon>
        <taxon>Heliorestis</taxon>
    </lineage>
</organism>
<dbReference type="GO" id="GO:0003700">
    <property type="term" value="F:DNA-binding transcription factor activity"/>
    <property type="evidence" value="ECO:0007669"/>
    <property type="project" value="InterPro"/>
</dbReference>
<accession>A0A6I0F122</accession>
<dbReference type="SUPFAM" id="SSF46785">
    <property type="entry name" value="Winged helix' DNA-binding domain"/>
    <property type="match status" value="1"/>
</dbReference>
<evidence type="ECO:0000256" key="3">
    <source>
        <dbReference type="ARBA" id="ARBA00023163"/>
    </source>
</evidence>
<evidence type="ECO:0000259" key="4">
    <source>
        <dbReference type="PROSITE" id="PS50949"/>
    </source>
</evidence>
<dbReference type="CDD" id="cd07377">
    <property type="entry name" value="WHTH_GntR"/>
    <property type="match status" value="1"/>
</dbReference>
<dbReference type="Pfam" id="PF00392">
    <property type="entry name" value="GntR"/>
    <property type="match status" value="1"/>
</dbReference>
<dbReference type="GO" id="GO:0043565">
    <property type="term" value="F:sequence-specific DNA binding"/>
    <property type="evidence" value="ECO:0007669"/>
    <property type="project" value="InterPro"/>
</dbReference>
<dbReference type="Gene3D" id="1.20.120.530">
    <property type="entry name" value="GntR ligand-binding domain-like"/>
    <property type="match status" value="1"/>
</dbReference>
<dbReference type="InterPro" id="IPR011711">
    <property type="entry name" value="GntR_C"/>
</dbReference>
<keyword evidence="3" id="KW-0804">Transcription</keyword>
<protein>
    <submittedName>
        <fullName evidence="5">GntR family transcriptional regulator</fullName>
    </submittedName>
</protein>
<dbReference type="Gene3D" id="1.10.10.10">
    <property type="entry name" value="Winged helix-like DNA-binding domain superfamily/Winged helix DNA-binding domain"/>
    <property type="match status" value="1"/>
</dbReference>
<dbReference type="AlphaFoldDB" id="A0A6I0F122"/>
<dbReference type="RefSeq" id="WP_151619684.1">
    <property type="nucleotide sequence ID" value="NZ_WBXO01000004.1"/>
</dbReference>
<dbReference type="SUPFAM" id="SSF48008">
    <property type="entry name" value="GntR ligand-binding domain-like"/>
    <property type="match status" value="1"/>
</dbReference>
<dbReference type="InterPro" id="IPR000524">
    <property type="entry name" value="Tscrpt_reg_HTH_GntR"/>
</dbReference>
<gene>
    <name evidence="5" type="ORF">F9B85_07110</name>
</gene>
<dbReference type="SMART" id="SM00895">
    <property type="entry name" value="FCD"/>
    <property type="match status" value="1"/>
</dbReference>
<evidence type="ECO:0000313" key="5">
    <source>
        <dbReference type="EMBL" id="KAB2953024.1"/>
    </source>
</evidence>
<name>A0A6I0F122_9FIRM</name>
<reference evidence="5 6" key="1">
    <citation type="submission" date="2019-10" db="EMBL/GenBank/DDBJ databases">
        <title>Whole-genome sequence of the extremophile Heliorestis acidaminivorans DSM 24790.</title>
        <authorList>
            <person name="Kyndt J.A."/>
            <person name="Meyer T.E."/>
        </authorList>
    </citation>
    <scope>NUCLEOTIDE SEQUENCE [LARGE SCALE GENOMIC DNA]</scope>
    <source>
        <strain evidence="5 6">DSM 24790</strain>
    </source>
</reference>
<dbReference type="InterPro" id="IPR000485">
    <property type="entry name" value="AsnC-type_HTH_dom"/>
</dbReference>
<dbReference type="InterPro" id="IPR036390">
    <property type="entry name" value="WH_DNA-bd_sf"/>
</dbReference>
<dbReference type="EMBL" id="WBXO01000004">
    <property type="protein sequence ID" value="KAB2953024.1"/>
    <property type="molecule type" value="Genomic_DNA"/>
</dbReference>
<feature type="domain" description="HTH gntR-type" evidence="4">
    <location>
        <begin position="14"/>
        <end position="81"/>
    </location>
</feature>
<evidence type="ECO:0000313" key="6">
    <source>
        <dbReference type="Proteomes" id="UP000468766"/>
    </source>
</evidence>
<dbReference type="PRINTS" id="PR00035">
    <property type="entry name" value="HTHGNTR"/>
</dbReference>
<dbReference type="InterPro" id="IPR008920">
    <property type="entry name" value="TF_FadR/GntR_C"/>
</dbReference>
<dbReference type="SMART" id="SM00345">
    <property type="entry name" value="HTH_GNTR"/>
    <property type="match status" value="1"/>
</dbReference>
<dbReference type="OrthoDB" id="9781630at2"/>
<keyword evidence="6" id="KW-1185">Reference proteome</keyword>
<dbReference type="Pfam" id="PF07729">
    <property type="entry name" value="FCD"/>
    <property type="match status" value="1"/>
</dbReference>
<dbReference type="InterPro" id="IPR036388">
    <property type="entry name" value="WH-like_DNA-bd_sf"/>
</dbReference>
<dbReference type="PRINTS" id="PR00033">
    <property type="entry name" value="HTHASNC"/>
</dbReference>
<evidence type="ECO:0000256" key="2">
    <source>
        <dbReference type="ARBA" id="ARBA00023125"/>
    </source>
</evidence>
<sequence length="233" mass="26514">MERRFVPIKLDNYRPLRDIVFESLREAIIEGVLKPGERLMEIQLAEEMGVSRTPVREAIRKLELEGFIVMVPRKGAYVAGISVKDITDVFELRAALEALAAGLAAQRITESELEELERLLVHTSSSTEPMDLDTLVAGDISLHDIIYKASRNQRLVQNINHLREQLQRLRTTSLAHPGRMRVAWEEHRKIVEAISERNVALAQTLAWEHIENAENSVLEAMGVVKEELHNEVE</sequence>
<keyword evidence="1" id="KW-0805">Transcription regulation</keyword>